<evidence type="ECO:0000313" key="17">
    <source>
        <dbReference type="Proteomes" id="UP000261620"/>
    </source>
</evidence>
<dbReference type="PANTHER" id="PTHR26451:SF854">
    <property type="entry name" value="ODORANT RECEPTOR-RELATED"/>
    <property type="match status" value="1"/>
</dbReference>
<name>A0A3Q3XDX5_MOLML</name>
<evidence type="ECO:0000256" key="10">
    <source>
        <dbReference type="ARBA" id="ARBA00023170"/>
    </source>
</evidence>
<protein>
    <recommendedName>
        <fullName evidence="14">Olfactory receptor</fullName>
    </recommendedName>
</protein>
<evidence type="ECO:0000313" key="16">
    <source>
        <dbReference type="Ensembl" id="ENSMMOP00000020801.1"/>
    </source>
</evidence>
<dbReference type="FunFam" id="1.20.1070.10:FF:000024">
    <property type="entry name" value="Olfactory receptor"/>
    <property type="match status" value="1"/>
</dbReference>
<proteinExistence type="inferred from homology"/>
<dbReference type="InterPro" id="IPR000725">
    <property type="entry name" value="Olfact_rcpt"/>
</dbReference>
<keyword evidence="2 14" id="KW-1003">Cell membrane</keyword>
<dbReference type="PRINTS" id="PR00245">
    <property type="entry name" value="OLFACTORYR"/>
</dbReference>
<keyword evidence="17" id="KW-1185">Reference proteome</keyword>
<evidence type="ECO:0000256" key="11">
    <source>
        <dbReference type="ARBA" id="ARBA00023180"/>
    </source>
</evidence>
<dbReference type="STRING" id="94237.ENSMMOP00000020801"/>
<dbReference type="InterPro" id="IPR017452">
    <property type="entry name" value="GPCR_Rhodpsn_7TM"/>
</dbReference>
<dbReference type="SUPFAM" id="SSF81321">
    <property type="entry name" value="Family A G protein-coupled receptor-like"/>
    <property type="match status" value="1"/>
</dbReference>
<feature type="transmembrane region" description="Helical" evidence="14">
    <location>
        <begin position="247"/>
        <end position="269"/>
    </location>
</feature>
<evidence type="ECO:0000256" key="13">
    <source>
        <dbReference type="RuleBase" id="RU000688"/>
    </source>
</evidence>
<dbReference type="PROSITE" id="PS00237">
    <property type="entry name" value="G_PROTEIN_RECEP_F1_1"/>
    <property type="match status" value="1"/>
</dbReference>
<evidence type="ECO:0000256" key="12">
    <source>
        <dbReference type="ARBA" id="ARBA00023224"/>
    </source>
</evidence>
<evidence type="ECO:0000259" key="15">
    <source>
        <dbReference type="PROSITE" id="PS50262"/>
    </source>
</evidence>
<reference evidence="16" key="1">
    <citation type="submission" date="2025-08" db="UniProtKB">
        <authorList>
            <consortium name="Ensembl"/>
        </authorList>
    </citation>
    <scope>IDENTIFICATION</scope>
</reference>
<dbReference type="PANTHER" id="PTHR26451">
    <property type="entry name" value="G_PROTEIN_RECEP_F1_2 DOMAIN-CONTAINING PROTEIN"/>
    <property type="match status" value="1"/>
</dbReference>
<dbReference type="OMA" id="ISHHACI"/>
<keyword evidence="6 14" id="KW-1133">Transmembrane helix</keyword>
<sequence>MENISFGFTMYSNASSVVLLNLVPLGISETYVYPAFLLGTLTYLIIMVCNLLVLTAIVWNRKLHQPMFILLFNLPISDMVGATAFFPQLVWSIVTQNRVISYPACVIQALLIHIYGTGDLVILSAMAFDRYVAICCPMRYNAIMTPHNLIKIIVSIWLSSLSLMVTLISMLARFKVCRTNIVDLYCNNPSLLKLVCNDTRVNNYYGLFFIVLLQGGTLSLMIYTYAQILCTCVMGNRSHARHKAIQTCSTHLVVYLMLQINTLVTLTAHRIESASPYLRRALGVSVLVFPPLLDPIIYGLNTRELKVSIKMFVKRNVGSDANKPNFHLKIDKQTR</sequence>
<evidence type="ECO:0000256" key="4">
    <source>
        <dbReference type="ARBA" id="ARBA00022692"/>
    </source>
</evidence>
<comment type="subcellular location">
    <subcellularLocation>
        <location evidence="1 14">Cell membrane</location>
        <topology evidence="1 14">Multi-pass membrane protein</topology>
    </subcellularLocation>
</comment>
<feature type="transmembrane region" description="Helical" evidence="14">
    <location>
        <begin position="100"/>
        <end position="128"/>
    </location>
</feature>
<feature type="transmembrane region" description="Helical" evidence="14">
    <location>
        <begin position="149"/>
        <end position="172"/>
    </location>
</feature>
<dbReference type="Proteomes" id="UP000261620">
    <property type="component" value="Unplaced"/>
</dbReference>
<evidence type="ECO:0000256" key="6">
    <source>
        <dbReference type="ARBA" id="ARBA00022989"/>
    </source>
</evidence>
<keyword evidence="9" id="KW-1015">Disulfide bond</keyword>
<comment type="similarity">
    <text evidence="13">Belongs to the G-protein coupled receptor 1 family.</text>
</comment>
<evidence type="ECO:0000256" key="5">
    <source>
        <dbReference type="ARBA" id="ARBA00022725"/>
    </source>
</evidence>
<evidence type="ECO:0000256" key="7">
    <source>
        <dbReference type="ARBA" id="ARBA00023040"/>
    </source>
</evidence>
<dbReference type="PROSITE" id="PS50262">
    <property type="entry name" value="G_PROTEIN_RECEP_F1_2"/>
    <property type="match status" value="1"/>
</dbReference>
<dbReference type="GO" id="GO:0005549">
    <property type="term" value="F:odorant binding"/>
    <property type="evidence" value="ECO:0007669"/>
    <property type="project" value="TreeGrafter"/>
</dbReference>
<keyword evidence="12 13" id="KW-0807">Transducer</keyword>
<feature type="transmembrane region" description="Helical" evidence="14">
    <location>
        <begin position="281"/>
        <end position="301"/>
    </location>
</feature>
<keyword evidence="3 14" id="KW-0716">Sensory transduction</keyword>
<evidence type="ECO:0000256" key="1">
    <source>
        <dbReference type="ARBA" id="ARBA00004651"/>
    </source>
</evidence>
<evidence type="ECO:0000256" key="9">
    <source>
        <dbReference type="ARBA" id="ARBA00023157"/>
    </source>
</evidence>
<accession>A0A3Q3XDX5</accession>
<dbReference type="Ensembl" id="ENSMMOT00000021147.1">
    <property type="protein sequence ID" value="ENSMMOP00000020801.1"/>
    <property type="gene ID" value="ENSMMOG00000015814.1"/>
</dbReference>
<keyword evidence="10 13" id="KW-0675">Receptor</keyword>
<keyword evidence="7 13" id="KW-0297">G-protein coupled receptor</keyword>
<feature type="transmembrane region" description="Helical" evidence="14">
    <location>
        <begin position="31"/>
        <end position="59"/>
    </location>
</feature>
<keyword evidence="5 14" id="KW-0552">Olfaction</keyword>
<dbReference type="InterPro" id="IPR052921">
    <property type="entry name" value="GPCR1_Superfamily_Member"/>
</dbReference>
<dbReference type="GO" id="GO:0005886">
    <property type="term" value="C:plasma membrane"/>
    <property type="evidence" value="ECO:0007669"/>
    <property type="project" value="UniProtKB-SubCell"/>
</dbReference>
<dbReference type="InterPro" id="IPR000276">
    <property type="entry name" value="GPCR_Rhodpsn"/>
</dbReference>
<dbReference type="Pfam" id="PF13853">
    <property type="entry name" value="7tm_4"/>
    <property type="match status" value="1"/>
</dbReference>
<dbReference type="Gene3D" id="1.20.1070.10">
    <property type="entry name" value="Rhodopsin 7-helix transmembrane proteins"/>
    <property type="match status" value="1"/>
</dbReference>
<dbReference type="GO" id="GO:0004930">
    <property type="term" value="F:G protein-coupled receptor activity"/>
    <property type="evidence" value="ECO:0007669"/>
    <property type="project" value="UniProtKB-KW"/>
</dbReference>
<organism evidence="16 17">
    <name type="scientific">Mola mola</name>
    <name type="common">Ocean sunfish</name>
    <name type="synonym">Tetraodon mola</name>
    <dbReference type="NCBI Taxonomy" id="94237"/>
    <lineage>
        <taxon>Eukaryota</taxon>
        <taxon>Metazoa</taxon>
        <taxon>Chordata</taxon>
        <taxon>Craniata</taxon>
        <taxon>Vertebrata</taxon>
        <taxon>Euteleostomi</taxon>
        <taxon>Actinopterygii</taxon>
        <taxon>Neopterygii</taxon>
        <taxon>Teleostei</taxon>
        <taxon>Neoteleostei</taxon>
        <taxon>Acanthomorphata</taxon>
        <taxon>Eupercaria</taxon>
        <taxon>Tetraodontiformes</taxon>
        <taxon>Molidae</taxon>
        <taxon>Mola</taxon>
    </lineage>
</organism>
<feature type="domain" description="G-protein coupled receptors family 1 profile" evidence="15">
    <location>
        <begin position="49"/>
        <end position="298"/>
    </location>
</feature>
<dbReference type="AlphaFoldDB" id="A0A3Q3XDX5"/>
<evidence type="ECO:0000256" key="8">
    <source>
        <dbReference type="ARBA" id="ARBA00023136"/>
    </source>
</evidence>
<dbReference type="GO" id="GO:0004984">
    <property type="term" value="F:olfactory receptor activity"/>
    <property type="evidence" value="ECO:0007669"/>
    <property type="project" value="InterPro"/>
</dbReference>
<reference evidence="16" key="2">
    <citation type="submission" date="2025-09" db="UniProtKB">
        <authorList>
            <consortium name="Ensembl"/>
        </authorList>
    </citation>
    <scope>IDENTIFICATION</scope>
</reference>
<feature type="transmembrane region" description="Helical" evidence="14">
    <location>
        <begin position="71"/>
        <end position="94"/>
    </location>
</feature>
<evidence type="ECO:0000256" key="14">
    <source>
        <dbReference type="RuleBase" id="RU363047"/>
    </source>
</evidence>
<feature type="transmembrane region" description="Helical" evidence="14">
    <location>
        <begin position="204"/>
        <end position="226"/>
    </location>
</feature>
<dbReference type="PRINTS" id="PR00237">
    <property type="entry name" value="GPCRRHODOPSN"/>
</dbReference>
<keyword evidence="4 13" id="KW-0812">Transmembrane</keyword>
<keyword evidence="8 14" id="KW-0472">Membrane</keyword>
<keyword evidence="11" id="KW-0325">Glycoprotein</keyword>
<evidence type="ECO:0000256" key="2">
    <source>
        <dbReference type="ARBA" id="ARBA00022475"/>
    </source>
</evidence>
<evidence type="ECO:0000256" key="3">
    <source>
        <dbReference type="ARBA" id="ARBA00022606"/>
    </source>
</evidence>